<reference evidence="2 3" key="1">
    <citation type="submission" date="2019-10" db="EMBL/GenBank/DDBJ databases">
        <title>Vibrio sp. nov. isolated from a shrimp pond.</title>
        <authorList>
            <person name="Gomez-Gil B."/>
            <person name="Enciso-Ibarra J."/>
            <person name="Enciso-Ibarra K."/>
            <person name="Bolan-Mejia C."/>
        </authorList>
    </citation>
    <scope>NUCLEOTIDE SEQUENCE [LARGE SCALE GENOMIC DNA]</scope>
    <source>
        <strain evidence="2 3">CAIM 722</strain>
    </source>
</reference>
<proteinExistence type="predicted"/>
<accession>A0A7X4LQB8</accession>
<dbReference type="InterPro" id="IPR017592">
    <property type="entry name" value="Pilus_assmbl_Flp-typ_CpaB"/>
</dbReference>
<dbReference type="RefSeq" id="WP_161158565.1">
    <property type="nucleotide sequence ID" value="NZ_WEKT01000094.1"/>
</dbReference>
<evidence type="ECO:0000259" key="1">
    <source>
        <dbReference type="Pfam" id="PF16976"/>
    </source>
</evidence>
<dbReference type="AlphaFoldDB" id="A0A7X4LQB8"/>
<evidence type="ECO:0000313" key="2">
    <source>
        <dbReference type="EMBL" id="MZI96071.1"/>
    </source>
</evidence>
<gene>
    <name evidence="2" type="primary">cpaB</name>
    <name evidence="2" type="ORF">F9817_23080</name>
</gene>
<dbReference type="EMBL" id="WEKT01000094">
    <property type="protein sequence ID" value="MZI96071.1"/>
    <property type="molecule type" value="Genomic_DNA"/>
</dbReference>
<organism evidence="2 3">
    <name type="scientific">Vibrio eleionomae</name>
    <dbReference type="NCBI Taxonomy" id="2653505"/>
    <lineage>
        <taxon>Bacteria</taxon>
        <taxon>Pseudomonadati</taxon>
        <taxon>Pseudomonadota</taxon>
        <taxon>Gammaproteobacteria</taxon>
        <taxon>Vibrionales</taxon>
        <taxon>Vibrionaceae</taxon>
        <taxon>Vibrio</taxon>
    </lineage>
</organism>
<evidence type="ECO:0000313" key="3">
    <source>
        <dbReference type="Proteomes" id="UP000462621"/>
    </source>
</evidence>
<feature type="domain" description="Flp pilus assembly protein RcpC/CpaB" evidence="1">
    <location>
        <begin position="117"/>
        <end position="223"/>
    </location>
</feature>
<dbReference type="Pfam" id="PF16976">
    <property type="entry name" value="RcpC"/>
    <property type="match status" value="1"/>
</dbReference>
<dbReference type="NCBIfam" id="TIGR03177">
    <property type="entry name" value="pilus_cpaB"/>
    <property type="match status" value="1"/>
</dbReference>
<sequence length="261" mass="28062">MNIKLMIVIAIIAIGVGVYGMNHRKIISPSTPKVEVKEKTIAVYVAKKQLQPGDSITSQTVSIENWSETKARSQGIAGAISINYSLDPVAKVIIEPGTVISKSSFAIATDVDYIDFIINEGMTPYPLQVESKSIIGGVIRTNSFVDIMALASGSQNLANDRSIKSYKDVSLSPILTNIKVLKISEEKSSAKGKSADEKSTLILEVTPKQVATLTIAQRIAQLEIHQSVKGATAKDLSANAGDVLESYHAIREFRAGSMTVK</sequence>
<dbReference type="Proteomes" id="UP000462621">
    <property type="component" value="Unassembled WGS sequence"/>
</dbReference>
<dbReference type="InterPro" id="IPR031571">
    <property type="entry name" value="RcpC_dom"/>
</dbReference>
<comment type="caution">
    <text evidence="2">The sequence shown here is derived from an EMBL/GenBank/DDBJ whole genome shotgun (WGS) entry which is preliminary data.</text>
</comment>
<protein>
    <submittedName>
        <fullName evidence="2">Flp pilus assembly protein CpaB</fullName>
    </submittedName>
</protein>
<keyword evidence="3" id="KW-1185">Reference proteome</keyword>
<name>A0A7X4LQB8_9VIBR</name>